<evidence type="ECO:0000256" key="1">
    <source>
        <dbReference type="ARBA" id="ARBA00007257"/>
    </source>
</evidence>
<evidence type="ECO:0000259" key="7">
    <source>
        <dbReference type="Pfam" id="PF17802"/>
    </source>
</evidence>
<dbReference type="Gene3D" id="2.60.40.10">
    <property type="entry name" value="Immunoglobulins"/>
    <property type="match status" value="4"/>
</dbReference>
<name>A0A430ATY6_9ENTE</name>
<evidence type="ECO:0000256" key="2">
    <source>
        <dbReference type="ARBA" id="ARBA00022525"/>
    </source>
</evidence>
<dbReference type="Pfam" id="PF06458">
    <property type="entry name" value="MucBP"/>
    <property type="match status" value="1"/>
</dbReference>
<evidence type="ECO:0000256" key="3">
    <source>
        <dbReference type="ARBA" id="ARBA00022729"/>
    </source>
</evidence>
<accession>A0A430ATY6</accession>
<keyword evidence="5" id="KW-1133">Transmembrane helix</keyword>
<dbReference type="RefSeq" id="WP_126813875.1">
    <property type="nucleotide sequence ID" value="NZ_NGKC01000008.1"/>
</dbReference>
<evidence type="ECO:0000256" key="5">
    <source>
        <dbReference type="SAM" id="Phobius"/>
    </source>
</evidence>
<reference evidence="8 9" key="1">
    <citation type="submission" date="2017-05" db="EMBL/GenBank/DDBJ databases">
        <title>Vagococcus spp. assemblies.</title>
        <authorList>
            <person name="Gulvik C.A."/>
        </authorList>
    </citation>
    <scope>NUCLEOTIDE SEQUENCE [LARGE SCALE GENOMIC DNA]</scope>
    <source>
        <strain evidence="8 9">LMG 24798</strain>
    </source>
</reference>
<keyword evidence="4" id="KW-0677">Repeat</keyword>
<evidence type="ECO:0000256" key="4">
    <source>
        <dbReference type="ARBA" id="ARBA00022737"/>
    </source>
</evidence>
<evidence type="ECO:0000313" key="9">
    <source>
        <dbReference type="Proteomes" id="UP000286773"/>
    </source>
</evidence>
<keyword evidence="9" id="KW-1185">Reference proteome</keyword>
<dbReference type="PANTHER" id="PTHR36108:SF13">
    <property type="entry name" value="COLOSSIN-B-RELATED"/>
    <property type="match status" value="1"/>
</dbReference>
<dbReference type="InterPro" id="IPR013783">
    <property type="entry name" value="Ig-like_fold"/>
</dbReference>
<dbReference type="InterPro" id="IPR009459">
    <property type="entry name" value="MucBP_dom"/>
</dbReference>
<keyword evidence="5" id="KW-0812">Transmembrane</keyword>
<dbReference type="Pfam" id="PF17802">
    <property type="entry name" value="SpaA"/>
    <property type="match status" value="4"/>
</dbReference>
<proteinExistence type="inferred from homology"/>
<feature type="domain" description="SpaA-like prealbumin fold" evidence="7">
    <location>
        <begin position="432"/>
        <end position="514"/>
    </location>
</feature>
<feature type="domain" description="SpaA-like prealbumin fold" evidence="7">
    <location>
        <begin position="214"/>
        <end position="297"/>
    </location>
</feature>
<gene>
    <name evidence="8" type="ORF">CBF27_08445</name>
</gene>
<organism evidence="8 9">
    <name type="scientific">Vagococcus acidifermentans</name>
    <dbReference type="NCBI Taxonomy" id="564710"/>
    <lineage>
        <taxon>Bacteria</taxon>
        <taxon>Bacillati</taxon>
        <taxon>Bacillota</taxon>
        <taxon>Bacilli</taxon>
        <taxon>Lactobacillales</taxon>
        <taxon>Enterococcaceae</taxon>
        <taxon>Vagococcus</taxon>
    </lineage>
</organism>
<feature type="domain" description="SpaA-like prealbumin fold" evidence="7">
    <location>
        <begin position="542"/>
        <end position="634"/>
    </location>
</feature>
<evidence type="ECO:0000259" key="6">
    <source>
        <dbReference type="Pfam" id="PF06458"/>
    </source>
</evidence>
<feature type="domain" description="SpaA-like prealbumin fold" evidence="7">
    <location>
        <begin position="330"/>
        <end position="408"/>
    </location>
</feature>
<dbReference type="OrthoDB" id="2056845at2"/>
<evidence type="ECO:0000313" key="8">
    <source>
        <dbReference type="EMBL" id="RSU11511.1"/>
    </source>
</evidence>
<feature type="domain" description="MucBP" evidence="6">
    <location>
        <begin position="139"/>
        <end position="208"/>
    </location>
</feature>
<keyword evidence="5" id="KW-0472">Membrane</keyword>
<sequence>MDTFYNGEKPEIGVNQFNYGQNGGNYYDGHTAVMETNRDTTEPEDKSQYGKMYHQAVYHGGIDGPKLARNEWQEFSMKWFAQSQTAVYSLEGYPDTVYRVRNLEYTFGGTKAYFGFTASTGGSYSHQRVSIDKIPGARVTVYYKDIDTGEELAPSEELWGYLQEPWESEQKQIDGYTFVKVEGPEQCGYGPTNGIFMPDEQSVTYYYQKPKNYKVNVKKLSSVESQPLSGAQFRLEGAGLSVVLRDKGDGTYEFPNNEVLKFNTTYTLTEIKAPAGHTVPKEKTWTIRIDGKGNVQVNGMPYEVNGDTIALEIVNEFKPVPVAIRKYTMLDDNQQHNLAGAVFQLQREQNGYGYQLVKDASTGADGIAAFAINLPGNYKIKEVTAPIGYSLTSGDYEFMVDLTGKIHYRGNNIDQKQSVWTLLHMNELKPFNLTLAKVDESGKPLKGAKFQLTGPEYDITLPAGNEQIDKFSFNDLPPGDYQLREIKAPEGYDGLTKPVDIKITKEGKVTVDGKAQQDVLVVGNAANQIAMTIKNNQHREPFQFYKVNEAGNPMKDVEFTLYECLNKDNDHIHSLFYGNPIEGCWQLKEVVNSGSDGLVSFKNLDAGNYLLSETNTNSGYELPTGYWTIQFDPSQKHLDERVQITAHGDKLPPAFFKERQDDMEVYKLPNYPVTILPMTGTNEHLIVMILGVVIIGSGIIFSITVKETSPAERATKNKEK</sequence>
<keyword evidence="2" id="KW-0964">Secreted</keyword>
<keyword evidence="3" id="KW-0732">Signal</keyword>
<evidence type="ECO:0008006" key="10">
    <source>
        <dbReference type="Google" id="ProtNLM"/>
    </source>
</evidence>
<dbReference type="Gene3D" id="2.60.120.200">
    <property type="match status" value="1"/>
</dbReference>
<feature type="transmembrane region" description="Helical" evidence="5">
    <location>
        <begin position="685"/>
        <end position="705"/>
    </location>
</feature>
<dbReference type="SUPFAM" id="SSF49478">
    <property type="entry name" value="Cna protein B-type domain"/>
    <property type="match status" value="1"/>
</dbReference>
<comment type="caution">
    <text evidence="8">The sequence shown here is derived from an EMBL/GenBank/DDBJ whole genome shotgun (WGS) entry which is preliminary data.</text>
</comment>
<dbReference type="InterPro" id="IPR041033">
    <property type="entry name" value="SpaA_PFL_dom_1"/>
</dbReference>
<comment type="similarity">
    <text evidence="1">Belongs to the serine-aspartate repeat-containing protein (SDr) family.</text>
</comment>
<dbReference type="EMBL" id="NGKC01000008">
    <property type="protein sequence ID" value="RSU11511.1"/>
    <property type="molecule type" value="Genomic_DNA"/>
</dbReference>
<dbReference type="Proteomes" id="UP000286773">
    <property type="component" value="Unassembled WGS sequence"/>
</dbReference>
<protein>
    <recommendedName>
        <fullName evidence="10">Prealbumin-like fold domain-containing protein</fullName>
    </recommendedName>
</protein>
<dbReference type="AlphaFoldDB" id="A0A430ATY6"/>
<dbReference type="PANTHER" id="PTHR36108">
    <property type="entry name" value="COLOSSIN-B-RELATED"/>
    <property type="match status" value="1"/>
</dbReference>
<dbReference type="Gene3D" id="3.10.20.320">
    <property type="entry name" value="Putative peptidoglycan bound protein (lpxtg motif)"/>
    <property type="match status" value="1"/>
</dbReference>